<organism evidence="6 7">
    <name type="scientific">Aliidiomarina minuta</name>
    <dbReference type="NCBI Taxonomy" id="880057"/>
    <lineage>
        <taxon>Bacteria</taxon>
        <taxon>Pseudomonadati</taxon>
        <taxon>Pseudomonadota</taxon>
        <taxon>Gammaproteobacteria</taxon>
        <taxon>Alteromonadales</taxon>
        <taxon>Idiomarinaceae</taxon>
        <taxon>Aliidiomarina</taxon>
    </lineage>
</organism>
<dbReference type="GO" id="GO:0005829">
    <property type="term" value="C:cytosol"/>
    <property type="evidence" value="ECO:0007669"/>
    <property type="project" value="TreeGrafter"/>
</dbReference>
<dbReference type="GO" id="GO:0003677">
    <property type="term" value="F:DNA binding"/>
    <property type="evidence" value="ECO:0007669"/>
    <property type="project" value="UniProtKB-KW"/>
</dbReference>
<sequence>MSERFRVVSNINCQNCSISQLCLPYTLDDSSLNQLDNIIERKRPYHKGELIFQAGEPLRSLYAVRSGSFKSYSVSNDGDAQITAFHLPGDLIGFDSVHSSTYCSFSEALETSMVCEIPYANLETLSDQLPLLRRQVMRLMSSEISADKQLMSLLNNKSAEQRLATFLLDFSERFRSRGLSSREFRLSMTRAEIGNFLGLTVETVSRLLSKLHRESCITVDGKFIFLKDSPRLQDIAGLQLRACATS</sequence>
<dbReference type="GO" id="GO:0003700">
    <property type="term" value="F:DNA-binding transcription factor activity"/>
    <property type="evidence" value="ECO:0007669"/>
    <property type="project" value="InterPro"/>
</dbReference>
<dbReference type="FunFam" id="2.60.120.10:FF:000004">
    <property type="entry name" value="Fumarate/nitrate reduction transcriptional regulator Fnr"/>
    <property type="match status" value="1"/>
</dbReference>
<dbReference type="PANTHER" id="PTHR24567">
    <property type="entry name" value="CRP FAMILY TRANSCRIPTIONAL REGULATORY PROTEIN"/>
    <property type="match status" value="1"/>
</dbReference>
<dbReference type="InterPro" id="IPR018490">
    <property type="entry name" value="cNMP-bd_dom_sf"/>
</dbReference>
<dbReference type="InterPro" id="IPR012318">
    <property type="entry name" value="HTH_CRP"/>
</dbReference>
<comment type="caution">
    <text evidence="6">The sequence shown here is derived from an EMBL/GenBank/DDBJ whole genome shotgun (WGS) entry which is preliminary data.</text>
</comment>
<dbReference type="FunFam" id="1.10.10.10:FF:000028">
    <property type="entry name" value="Fumarate/nitrate reduction transcriptional regulator Fnr"/>
    <property type="match status" value="1"/>
</dbReference>
<dbReference type="SMART" id="SM00100">
    <property type="entry name" value="cNMP"/>
    <property type="match status" value="1"/>
</dbReference>
<dbReference type="CDD" id="cd00092">
    <property type="entry name" value="HTH_CRP"/>
    <property type="match status" value="1"/>
</dbReference>
<keyword evidence="7" id="KW-1185">Reference proteome</keyword>
<dbReference type="SMART" id="SM00419">
    <property type="entry name" value="HTH_CRP"/>
    <property type="match status" value="1"/>
</dbReference>
<dbReference type="InterPro" id="IPR000595">
    <property type="entry name" value="cNMP-bd_dom"/>
</dbReference>
<evidence type="ECO:0000256" key="3">
    <source>
        <dbReference type="ARBA" id="ARBA00023163"/>
    </source>
</evidence>
<dbReference type="Proteomes" id="UP000288293">
    <property type="component" value="Unassembled WGS sequence"/>
</dbReference>
<dbReference type="SUPFAM" id="SSF46785">
    <property type="entry name" value="Winged helix' DNA-binding domain"/>
    <property type="match status" value="1"/>
</dbReference>
<dbReference type="Pfam" id="PF13545">
    <property type="entry name" value="HTH_Crp_2"/>
    <property type="match status" value="1"/>
</dbReference>
<evidence type="ECO:0000313" key="6">
    <source>
        <dbReference type="EMBL" id="RUO25683.1"/>
    </source>
</evidence>
<dbReference type="PROSITE" id="PS00042">
    <property type="entry name" value="HTH_CRP_1"/>
    <property type="match status" value="1"/>
</dbReference>
<dbReference type="InterPro" id="IPR018335">
    <property type="entry name" value="Tscrpt_reg_HTH_Crp-type_CS"/>
</dbReference>
<evidence type="ECO:0000259" key="4">
    <source>
        <dbReference type="PROSITE" id="PS50042"/>
    </source>
</evidence>
<dbReference type="AlphaFoldDB" id="A0A432W6I0"/>
<dbReference type="PANTHER" id="PTHR24567:SF75">
    <property type="entry name" value="FUMARATE AND NITRATE REDUCTION REGULATORY PROTEIN"/>
    <property type="match status" value="1"/>
</dbReference>
<keyword evidence="2" id="KW-0238">DNA-binding</keyword>
<keyword evidence="3" id="KW-0804">Transcription</keyword>
<evidence type="ECO:0000313" key="7">
    <source>
        <dbReference type="Proteomes" id="UP000288293"/>
    </source>
</evidence>
<reference evidence="6 7" key="1">
    <citation type="journal article" date="2011" name="Front. Microbiol.">
        <title>Genomic signatures of strain selection and enhancement in Bacillus atrophaeus var. globigii, a historical biowarfare simulant.</title>
        <authorList>
            <person name="Gibbons H.S."/>
            <person name="Broomall S.M."/>
            <person name="McNew L.A."/>
            <person name="Daligault H."/>
            <person name="Chapman C."/>
            <person name="Bruce D."/>
            <person name="Karavis M."/>
            <person name="Krepps M."/>
            <person name="McGregor P.A."/>
            <person name="Hong C."/>
            <person name="Park K.H."/>
            <person name="Akmal A."/>
            <person name="Feldman A."/>
            <person name="Lin J.S."/>
            <person name="Chang W.E."/>
            <person name="Higgs B.W."/>
            <person name="Demirev P."/>
            <person name="Lindquist J."/>
            <person name="Liem A."/>
            <person name="Fochler E."/>
            <person name="Read T.D."/>
            <person name="Tapia R."/>
            <person name="Johnson S."/>
            <person name="Bishop-Lilly K.A."/>
            <person name="Detter C."/>
            <person name="Han C."/>
            <person name="Sozhamannan S."/>
            <person name="Rosenzweig C.N."/>
            <person name="Skowronski E.W."/>
        </authorList>
    </citation>
    <scope>NUCLEOTIDE SEQUENCE [LARGE SCALE GENOMIC DNA]</scope>
    <source>
        <strain evidence="6 7">MLST1</strain>
    </source>
</reference>
<dbReference type="NCBIfam" id="NF008365">
    <property type="entry name" value="PRK11161.1"/>
    <property type="match status" value="1"/>
</dbReference>
<feature type="domain" description="Cyclic nucleotide-binding" evidence="4">
    <location>
        <begin position="23"/>
        <end position="93"/>
    </location>
</feature>
<protein>
    <submittedName>
        <fullName evidence="6">Transcriptional regulator FNR</fullName>
    </submittedName>
</protein>
<dbReference type="InterPro" id="IPR050397">
    <property type="entry name" value="Env_Response_Regulators"/>
</dbReference>
<dbReference type="SUPFAM" id="SSF51206">
    <property type="entry name" value="cAMP-binding domain-like"/>
    <property type="match status" value="1"/>
</dbReference>
<dbReference type="Pfam" id="PF00027">
    <property type="entry name" value="cNMP_binding"/>
    <property type="match status" value="1"/>
</dbReference>
<evidence type="ECO:0000256" key="2">
    <source>
        <dbReference type="ARBA" id="ARBA00023125"/>
    </source>
</evidence>
<dbReference type="InterPro" id="IPR036388">
    <property type="entry name" value="WH-like_DNA-bd_sf"/>
</dbReference>
<name>A0A432W6I0_9GAMM</name>
<dbReference type="PROSITE" id="PS50042">
    <property type="entry name" value="CNMP_BINDING_3"/>
    <property type="match status" value="1"/>
</dbReference>
<accession>A0A432W6I0</accession>
<dbReference type="Gene3D" id="1.10.10.10">
    <property type="entry name" value="Winged helix-like DNA-binding domain superfamily/Winged helix DNA-binding domain"/>
    <property type="match status" value="1"/>
</dbReference>
<evidence type="ECO:0000259" key="5">
    <source>
        <dbReference type="PROSITE" id="PS51063"/>
    </source>
</evidence>
<dbReference type="InterPro" id="IPR014710">
    <property type="entry name" value="RmlC-like_jellyroll"/>
</dbReference>
<proteinExistence type="predicted"/>
<dbReference type="Gene3D" id="2.60.120.10">
    <property type="entry name" value="Jelly Rolls"/>
    <property type="match status" value="1"/>
</dbReference>
<dbReference type="EMBL" id="PIPL01000001">
    <property type="protein sequence ID" value="RUO25683.1"/>
    <property type="molecule type" value="Genomic_DNA"/>
</dbReference>
<dbReference type="CDD" id="cd00038">
    <property type="entry name" value="CAP_ED"/>
    <property type="match status" value="1"/>
</dbReference>
<feature type="domain" description="HTH crp-type" evidence="5">
    <location>
        <begin position="157"/>
        <end position="230"/>
    </location>
</feature>
<dbReference type="PROSITE" id="PS51063">
    <property type="entry name" value="HTH_CRP_2"/>
    <property type="match status" value="1"/>
</dbReference>
<keyword evidence="1" id="KW-0805">Transcription regulation</keyword>
<dbReference type="PRINTS" id="PR00034">
    <property type="entry name" value="HTHCRP"/>
</dbReference>
<evidence type="ECO:0000256" key="1">
    <source>
        <dbReference type="ARBA" id="ARBA00023015"/>
    </source>
</evidence>
<gene>
    <name evidence="6" type="ORF">CWE09_02840</name>
</gene>
<dbReference type="InterPro" id="IPR036390">
    <property type="entry name" value="WH_DNA-bd_sf"/>
</dbReference>
<dbReference type="RefSeq" id="WP_126802473.1">
    <property type="nucleotide sequence ID" value="NZ_PIPL01000001.1"/>
</dbReference>
<dbReference type="OrthoDB" id="7643467at2"/>